<gene>
    <name evidence="2" type="ORF">IHE55_14390</name>
</gene>
<evidence type="ECO:0000313" key="3">
    <source>
        <dbReference type="Proteomes" id="UP000807371"/>
    </source>
</evidence>
<dbReference type="SUPFAM" id="SSF55729">
    <property type="entry name" value="Acyl-CoA N-acyltransferases (Nat)"/>
    <property type="match status" value="1"/>
</dbReference>
<protein>
    <submittedName>
        <fullName evidence="2">GNAT family N-acetyltransferase</fullName>
    </submittedName>
</protein>
<dbReference type="Proteomes" id="UP000807371">
    <property type="component" value="Unassembled WGS sequence"/>
</dbReference>
<evidence type="ECO:0000313" key="2">
    <source>
        <dbReference type="EMBL" id="MBH5335909.1"/>
    </source>
</evidence>
<feature type="domain" description="BioF2-like acetyltransferase" evidence="1">
    <location>
        <begin position="180"/>
        <end position="320"/>
    </location>
</feature>
<comment type="caution">
    <text evidence="2">The sequence shown here is derived from an EMBL/GenBank/DDBJ whole genome shotgun (WGS) entry which is preliminary data.</text>
</comment>
<accession>A0ABS0NL25</accession>
<evidence type="ECO:0000259" key="1">
    <source>
        <dbReference type="Pfam" id="PF13480"/>
    </source>
</evidence>
<dbReference type="Gene3D" id="3.40.630.30">
    <property type="match status" value="1"/>
</dbReference>
<proteinExistence type="predicted"/>
<dbReference type="EMBL" id="JACYXC010000001">
    <property type="protein sequence ID" value="MBH5335909.1"/>
    <property type="molecule type" value="Genomic_DNA"/>
</dbReference>
<dbReference type="RefSeq" id="WP_197989392.1">
    <property type="nucleotide sequence ID" value="NZ_JACYXC010000001.1"/>
</dbReference>
<reference evidence="2 3" key="1">
    <citation type="submission" date="2020-09" db="EMBL/GenBank/DDBJ databases">
        <title>Biosynthesis of the nuclear factor of activated T cells inhibitor NFAT-133 and its congeners in Streptomyces pactum.</title>
        <authorList>
            <person name="Zhou W."/>
            <person name="Posri P."/>
            <person name="Abugrain M.E."/>
            <person name="Weisberg A.J."/>
            <person name="Chang J.H."/>
            <person name="Mahmud T."/>
        </authorList>
    </citation>
    <scope>NUCLEOTIDE SEQUENCE [LARGE SCALE GENOMIC DNA]</scope>
    <source>
        <strain evidence="2 3">ATCC 27456</strain>
    </source>
</reference>
<dbReference type="InterPro" id="IPR016181">
    <property type="entry name" value="Acyl_CoA_acyltransferase"/>
</dbReference>
<name>A0ABS0NL25_9ACTN</name>
<sequence>MGSERYRIEIHPLTGYLRDRNPGWHTLHRADPDATPFHHPDWIAAWWTVFAPSFEDAVVLSAHSGHDPVAVLPLALSRGADGELTACCAGNRLTDYCGWVADPRADHAGLLREMLTALAGSGVSAAHLWDVPAHSAMGRALHAAGPDARVTAEGGDVCPVVTFPRRWEDYWAARGRNLRGLVRKARRLESAAGPAATVLTSDPGPGRLKSFIDLHLAWWRSRGRDSLLEYPTAQDLLTALAERFRGTGNLLLSEQRCAGDVTAMFLLAEDGKARYYYQSALNPEFAHLHPGIVHMHDVARLTYDSGFSRFDLLRGEERYKVQFANQMSRNMNVVISLS</sequence>
<dbReference type="Pfam" id="PF13480">
    <property type="entry name" value="Acetyltransf_6"/>
    <property type="match status" value="1"/>
</dbReference>
<dbReference type="InterPro" id="IPR038740">
    <property type="entry name" value="BioF2-like_GNAT_dom"/>
</dbReference>
<keyword evidence="3" id="KW-1185">Reference proteome</keyword>
<organism evidence="2 3">
    <name type="scientific">Streptomyces pactum</name>
    <dbReference type="NCBI Taxonomy" id="68249"/>
    <lineage>
        <taxon>Bacteria</taxon>
        <taxon>Bacillati</taxon>
        <taxon>Actinomycetota</taxon>
        <taxon>Actinomycetes</taxon>
        <taxon>Kitasatosporales</taxon>
        <taxon>Streptomycetaceae</taxon>
        <taxon>Streptomyces</taxon>
    </lineage>
</organism>